<proteinExistence type="predicted"/>
<dbReference type="Gene3D" id="1.10.510.10">
    <property type="entry name" value="Transferase(Phosphotransferase) domain 1"/>
    <property type="match status" value="1"/>
</dbReference>
<dbReference type="AlphaFoldDB" id="M1DQ22"/>
<dbReference type="InParanoid" id="M1DQ22"/>
<dbReference type="SUPFAM" id="SSF56112">
    <property type="entry name" value="Protein kinase-like (PK-like)"/>
    <property type="match status" value="1"/>
</dbReference>
<dbReference type="PaxDb" id="4113-PGSC0003DMT400092556"/>
<dbReference type="HOGENOM" id="CLU_1809593_0_0_1"/>
<dbReference type="PANTHER" id="PTHR48055">
    <property type="entry name" value="LEUCINE-RICH REPEAT RECEPTOR PROTEIN KINASE EMS1"/>
    <property type="match status" value="1"/>
</dbReference>
<protein>
    <submittedName>
        <fullName evidence="1">Serine-threonine protein kinase, plant-type</fullName>
    </submittedName>
</protein>
<evidence type="ECO:0000313" key="2">
    <source>
        <dbReference type="Proteomes" id="UP000011115"/>
    </source>
</evidence>
<evidence type="ECO:0000313" key="1">
    <source>
        <dbReference type="EnsemblPlants" id="PGSC0003DMT400092556"/>
    </source>
</evidence>
<dbReference type="Proteomes" id="UP000011115">
    <property type="component" value="Unassembled WGS sequence"/>
</dbReference>
<accession>M1DQ22</accession>
<dbReference type="PANTHER" id="PTHR48055:SF36">
    <property type="entry name" value="PROTEIN KINASE, PLANT-TYPE, PUTATIVE-RELATED"/>
    <property type="match status" value="1"/>
</dbReference>
<dbReference type="Gramene" id="PGSC0003DMT400092556">
    <property type="protein sequence ID" value="PGSC0003DMT400092556"/>
    <property type="gene ID" value="PGSC0003DMG400042127"/>
</dbReference>
<name>M1DQ22_SOLTU</name>
<reference evidence="2" key="1">
    <citation type="journal article" date="2011" name="Nature">
        <title>Genome sequence and analysis of the tuber crop potato.</title>
        <authorList>
            <consortium name="The Potato Genome Sequencing Consortium"/>
        </authorList>
    </citation>
    <scope>NUCLEOTIDE SEQUENCE [LARGE SCALE GENOMIC DNA]</scope>
    <source>
        <strain evidence="2">cv. DM1-3 516 R44</strain>
    </source>
</reference>
<dbReference type="InterPro" id="IPR051564">
    <property type="entry name" value="LRR_receptor-like_kinase"/>
</dbReference>
<organism evidence="1 2">
    <name type="scientific">Solanum tuberosum</name>
    <name type="common">Potato</name>
    <dbReference type="NCBI Taxonomy" id="4113"/>
    <lineage>
        <taxon>Eukaryota</taxon>
        <taxon>Viridiplantae</taxon>
        <taxon>Streptophyta</taxon>
        <taxon>Embryophyta</taxon>
        <taxon>Tracheophyta</taxon>
        <taxon>Spermatophyta</taxon>
        <taxon>Magnoliopsida</taxon>
        <taxon>eudicotyledons</taxon>
        <taxon>Gunneridae</taxon>
        <taxon>Pentapetalae</taxon>
        <taxon>asterids</taxon>
        <taxon>lamiids</taxon>
        <taxon>Solanales</taxon>
        <taxon>Solanaceae</taxon>
        <taxon>Solanoideae</taxon>
        <taxon>Solaneae</taxon>
        <taxon>Solanum</taxon>
    </lineage>
</organism>
<reference evidence="1" key="2">
    <citation type="submission" date="2015-06" db="UniProtKB">
        <authorList>
            <consortium name="EnsemblPlants"/>
        </authorList>
    </citation>
    <scope>IDENTIFICATION</scope>
    <source>
        <strain evidence="1">DM1-3 516 R44</strain>
    </source>
</reference>
<keyword evidence="2" id="KW-1185">Reference proteome</keyword>
<dbReference type="EnsemblPlants" id="PGSC0003DMT400092556">
    <property type="protein sequence ID" value="PGSC0003DMT400092556"/>
    <property type="gene ID" value="PGSC0003DMG400042127"/>
</dbReference>
<sequence>MFNIPQKFNEYTQGYGYSNEAFTSRSLSSRKENEDGAPEYGQDGIVSTGCDVYSFCIVIMETFTGRKPSDEIFKGEMNVRCKAAVFVIYHEIRCFDDLLTNTGPRSSTECARPSLYAIQLESCRVRGFVSLVLEMFQNLGESL</sequence>
<dbReference type="InterPro" id="IPR011009">
    <property type="entry name" value="Kinase-like_dom_sf"/>
</dbReference>